<proteinExistence type="inferred from homology"/>
<accession>A0A167QZM0</accession>
<dbReference type="SUPFAM" id="SSF54416">
    <property type="entry name" value="Amine oxidase N-terminal region"/>
    <property type="match status" value="2"/>
</dbReference>
<dbReference type="OrthoDB" id="5379943at2759"/>
<evidence type="ECO:0000256" key="10">
    <source>
        <dbReference type="ARBA" id="ARBA00023211"/>
    </source>
</evidence>
<dbReference type="Proteomes" id="UP000076738">
    <property type="component" value="Unassembled WGS sequence"/>
</dbReference>
<feature type="compositionally biased region" description="Polar residues" evidence="15">
    <location>
        <begin position="753"/>
        <end position="762"/>
    </location>
</feature>
<dbReference type="InterPro" id="IPR000269">
    <property type="entry name" value="Cu_amine_oxidase"/>
</dbReference>
<evidence type="ECO:0000256" key="12">
    <source>
        <dbReference type="PIRSR" id="PIRSR600269-50"/>
    </source>
</evidence>
<evidence type="ECO:0000256" key="13">
    <source>
        <dbReference type="PIRSR" id="PIRSR600269-51"/>
    </source>
</evidence>
<evidence type="ECO:0000256" key="9">
    <source>
        <dbReference type="ARBA" id="ARBA00023008"/>
    </source>
</evidence>
<feature type="active site" description="Proton acceptor" evidence="12">
    <location>
        <position position="370"/>
    </location>
</feature>
<name>A0A167QZM0_CALVF</name>
<comment type="cofactor">
    <cofactor evidence="2">
        <name>Mn(2+)</name>
        <dbReference type="ChEBI" id="CHEBI:29035"/>
    </cofactor>
</comment>
<dbReference type="STRING" id="1330018.A0A167QZM0"/>
<feature type="compositionally biased region" description="Low complexity" evidence="15">
    <location>
        <begin position="768"/>
        <end position="783"/>
    </location>
</feature>
<dbReference type="Pfam" id="PF02728">
    <property type="entry name" value="Cu_amine_oxidN3"/>
    <property type="match status" value="1"/>
</dbReference>
<comment type="cofactor">
    <cofactor evidence="3">
        <name>Zn(2+)</name>
        <dbReference type="ChEBI" id="CHEBI:29105"/>
    </cofactor>
</comment>
<evidence type="ECO:0000256" key="15">
    <source>
        <dbReference type="SAM" id="MobiDB-lite"/>
    </source>
</evidence>
<comment type="PTM">
    <text evidence="13 14">Topaquinone (TPQ) is generated by copper-dependent autoxidation of a specific tyrosyl residue.</text>
</comment>
<dbReference type="Pfam" id="PF01179">
    <property type="entry name" value="Cu_amine_oxid"/>
    <property type="match status" value="1"/>
</dbReference>
<evidence type="ECO:0000256" key="2">
    <source>
        <dbReference type="ARBA" id="ARBA00001936"/>
    </source>
</evidence>
<dbReference type="Gene3D" id="3.10.450.40">
    <property type="match status" value="2"/>
</dbReference>
<dbReference type="GO" id="GO:0005507">
    <property type="term" value="F:copper ion binding"/>
    <property type="evidence" value="ECO:0007669"/>
    <property type="project" value="InterPro"/>
</dbReference>
<dbReference type="InterPro" id="IPR016182">
    <property type="entry name" value="Cu_amine_oxidase_N-reg"/>
</dbReference>
<comment type="cofactor">
    <cofactor evidence="14">
        <name>Cu cation</name>
        <dbReference type="ChEBI" id="CHEBI:23378"/>
    </cofactor>
    <text evidence="14">Contains 1 topaquinone per subunit.</text>
</comment>
<evidence type="ECO:0000256" key="14">
    <source>
        <dbReference type="RuleBase" id="RU000672"/>
    </source>
</evidence>
<keyword evidence="10" id="KW-0464">Manganese</keyword>
<keyword evidence="6 14" id="KW-0479">Metal-binding</keyword>
<dbReference type="PROSITE" id="PS01165">
    <property type="entry name" value="COPPER_AMINE_OXID_2"/>
    <property type="match status" value="1"/>
</dbReference>
<evidence type="ECO:0000259" key="17">
    <source>
        <dbReference type="Pfam" id="PF02728"/>
    </source>
</evidence>
<dbReference type="InterPro" id="IPR049948">
    <property type="entry name" value="Cu_Am_ox_TPQ-bd"/>
</dbReference>
<dbReference type="AlphaFoldDB" id="A0A167QZM0"/>
<evidence type="ECO:0000256" key="8">
    <source>
        <dbReference type="ARBA" id="ARBA00023002"/>
    </source>
</evidence>
<feature type="domain" description="Copper amine oxidase N3-terminal" evidence="17">
    <location>
        <begin position="145"/>
        <end position="236"/>
    </location>
</feature>
<comment type="cofactor">
    <cofactor evidence="1">
        <name>Cu cation</name>
        <dbReference type="ChEBI" id="CHEBI:23378"/>
    </cofactor>
</comment>
<organism evidence="18 19">
    <name type="scientific">Calocera viscosa (strain TUFC12733)</name>
    <dbReference type="NCBI Taxonomy" id="1330018"/>
    <lineage>
        <taxon>Eukaryota</taxon>
        <taxon>Fungi</taxon>
        <taxon>Dikarya</taxon>
        <taxon>Basidiomycota</taxon>
        <taxon>Agaricomycotina</taxon>
        <taxon>Dacrymycetes</taxon>
        <taxon>Dacrymycetales</taxon>
        <taxon>Dacrymycetaceae</taxon>
        <taxon>Calocera</taxon>
    </lineage>
</organism>
<feature type="region of interest" description="Disordered" evidence="15">
    <location>
        <begin position="753"/>
        <end position="792"/>
    </location>
</feature>
<comment type="catalytic activity">
    <reaction evidence="11">
        <text>a primary methyl amine + O2 + H2O = an aldehyde + H2O2 + NH4(+)</text>
        <dbReference type="Rhea" id="RHEA:16153"/>
        <dbReference type="ChEBI" id="CHEBI:15377"/>
        <dbReference type="ChEBI" id="CHEBI:15379"/>
        <dbReference type="ChEBI" id="CHEBI:16240"/>
        <dbReference type="ChEBI" id="CHEBI:17478"/>
        <dbReference type="ChEBI" id="CHEBI:28938"/>
        <dbReference type="ChEBI" id="CHEBI:228804"/>
        <dbReference type="EC" id="1.4.3.21"/>
    </reaction>
</comment>
<keyword evidence="7 12" id="KW-0801">TPQ</keyword>
<evidence type="ECO:0000256" key="4">
    <source>
        <dbReference type="ARBA" id="ARBA00007983"/>
    </source>
</evidence>
<dbReference type="Gene3D" id="2.70.98.20">
    <property type="entry name" value="Copper amine oxidase, catalytic domain"/>
    <property type="match status" value="1"/>
</dbReference>
<dbReference type="FunFam" id="2.70.98.20:FF:000006">
    <property type="entry name" value="Amine oxidase"/>
    <property type="match status" value="1"/>
</dbReference>
<evidence type="ECO:0000256" key="3">
    <source>
        <dbReference type="ARBA" id="ARBA00001947"/>
    </source>
</evidence>
<evidence type="ECO:0000256" key="11">
    <source>
        <dbReference type="ARBA" id="ARBA00048032"/>
    </source>
</evidence>
<evidence type="ECO:0000256" key="7">
    <source>
        <dbReference type="ARBA" id="ARBA00022772"/>
    </source>
</evidence>
<evidence type="ECO:0000256" key="1">
    <source>
        <dbReference type="ARBA" id="ARBA00001935"/>
    </source>
</evidence>
<keyword evidence="8 14" id="KW-0560">Oxidoreductase</keyword>
<evidence type="ECO:0000313" key="18">
    <source>
        <dbReference type="EMBL" id="KZP00410.1"/>
    </source>
</evidence>
<dbReference type="InterPro" id="IPR015802">
    <property type="entry name" value="Cu_amine_oxidase_N3"/>
</dbReference>
<dbReference type="InterPro" id="IPR049947">
    <property type="entry name" value="Cu_Am_Ox_Cu-bd"/>
</dbReference>
<dbReference type="GO" id="GO:0008131">
    <property type="term" value="F:primary methylamine oxidase activity"/>
    <property type="evidence" value="ECO:0007669"/>
    <property type="project" value="UniProtKB-EC"/>
</dbReference>
<feature type="domain" description="Copper amine oxidase catalytic" evidence="16">
    <location>
        <begin position="295"/>
        <end position="704"/>
    </location>
</feature>
<dbReference type="GO" id="GO:0048038">
    <property type="term" value="F:quinone binding"/>
    <property type="evidence" value="ECO:0007669"/>
    <property type="project" value="InterPro"/>
</dbReference>
<evidence type="ECO:0000256" key="5">
    <source>
        <dbReference type="ARBA" id="ARBA00011738"/>
    </source>
</evidence>
<protein>
    <recommendedName>
        <fullName evidence="14">Amine oxidase</fullName>
        <ecNumber evidence="14">1.4.3.-</ecNumber>
    </recommendedName>
</protein>
<comment type="similarity">
    <text evidence="4 14">Belongs to the copper/topaquinone oxidase family.</text>
</comment>
<evidence type="ECO:0000256" key="6">
    <source>
        <dbReference type="ARBA" id="ARBA00022723"/>
    </source>
</evidence>
<feature type="region of interest" description="Disordered" evidence="15">
    <location>
        <begin position="1"/>
        <end position="40"/>
    </location>
</feature>
<sequence>MSSDANILTVDPVNGTTTATTNGHNPVKKPLKAGTAHPLDPLSPKEITAVSLALRKYTATETDVKAVKFINTYLLAPAKRDVLAFLGIPIETGKAPEPAPGSLPRRAESEYIDVLKGDAFHAELTLLDGEWKVDHVEKLPEGTQPLITLEELCLSEEMLRKDARVCKLAADVGVTPEQLHADGWAIGMDDRWPLKLRVQQCLLFARYGKDENLYAHPMDFIPVLDSNTFEVLAIDFASHRLDKENPPSTKPPAMGAQLKRERIPPPTMKHEYLPDLLQKDENFPGMRKDLKPLYVVQPEGVSFTMRGRELEWQKWKMHIGFDGREGLVLNTVTYNDNGVVRPIAYKLSVAEMVIPYADPQFPHPRKFAFDVGEYGMGTVANELSLGCDCLGTICYLPGCFVGHNGQPIIIKNAICIHEEDAGLLWKHTDFRPGGRAHSVRARKLIISMIATVANYEYIFYWQFYQDGTFELEIRLSGILNVYVLAEGEESSRYSTQVAPRIDAHFHQHLFSLRVDPMIDGLKNSVMETDVVPSEYPTGSDENYAGNAWTIENKIIKTTSEGERNWNAETDRRWTIVNPNRKHYASGQPVGYRVVTCAFPRVLAREGSWIRNRAPFARSNLWVTRYAPGRDWPAGKYVPQTHVAPEDSLEGWMKGGESIDNEDIILFLTVGTNHIPRPEEWPVMPADMFRITFKPVSFFDRNPSIDVPSTQDEKSRHAFGTANAPVPQTHAVGITPEAEAVVEATGHGAALNGHNGTHTSNGANGLHPNGTNGTNGTTVTNGTNGTNGGSCCH</sequence>
<keyword evidence="9 14" id="KW-0186">Copper</keyword>
<dbReference type="PANTHER" id="PTHR10638:SF86">
    <property type="entry name" value="COPPER AMINE OXIDASE 1-RELATED"/>
    <property type="match status" value="1"/>
</dbReference>
<dbReference type="InterPro" id="IPR036460">
    <property type="entry name" value="Cu_amine_oxidase_C_sf"/>
</dbReference>
<comment type="subunit">
    <text evidence="5">Homodimer.</text>
</comment>
<feature type="modified residue" description="2',4',5'-topaquinone" evidence="13">
    <location>
        <position position="455"/>
    </location>
</feature>
<dbReference type="PROSITE" id="PS01164">
    <property type="entry name" value="COPPER_AMINE_OXID_1"/>
    <property type="match status" value="1"/>
</dbReference>
<feature type="active site" description="Schiff-base intermediate with substrate; via topaquinone" evidence="12">
    <location>
        <position position="455"/>
    </location>
</feature>
<dbReference type="InterPro" id="IPR015798">
    <property type="entry name" value="Cu_amine_oxidase_C"/>
</dbReference>
<dbReference type="PANTHER" id="PTHR10638">
    <property type="entry name" value="COPPER AMINE OXIDASE"/>
    <property type="match status" value="1"/>
</dbReference>
<keyword evidence="19" id="KW-1185">Reference proteome</keyword>
<dbReference type="GO" id="GO:0009308">
    <property type="term" value="P:amine metabolic process"/>
    <property type="evidence" value="ECO:0007669"/>
    <property type="project" value="UniProtKB-UniRule"/>
</dbReference>
<dbReference type="EMBL" id="KV417269">
    <property type="protein sequence ID" value="KZP00410.1"/>
    <property type="molecule type" value="Genomic_DNA"/>
</dbReference>
<dbReference type="SUPFAM" id="SSF49998">
    <property type="entry name" value="Amine oxidase catalytic domain"/>
    <property type="match status" value="1"/>
</dbReference>
<gene>
    <name evidence="18" type="ORF">CALVIDRAFT_275003</name>
</gene>
<evidence type="ECO:0000313" key="19">
    <source>
        <dbReference type="Proteomes" id="UP000076738"/>
    </source>
</evidence>
<dbReference type="EC" id="1.4.3.-" evidence="14"/>
<evidence type="ECO:0000259" key="16">
    <source>
        <dbReference type="Pfam" id="PF01179"/>
    </source>
</evidence>
<reference evidence="18 19" key="1">
    <citation type="journal article" date="2016" name="Mol. Biol. Evol.">
        <title>Comparative Genomics of Early-Diverging Mushroom-Forming Fungi Provides Insights into the Origins of Lignocellulose Decay Capabilities.</title>
        <authorList>
            <person name="Nagy L.G."/>
            <person name="Riley R."/>
            <person name="Tritt A."/>
            <person name="Adam C."/>
            <person name="Daum C."/>
            <person name="Floudas D."/>
            <person name="Sun H."/>
            <person name="Yadav J.S."/>
            <person name="Pangilinan J."/>
            <person name="Larsson K.H."/>
            <person name="Matsuura K."/>
            <person name="Barry K."/>
            <person name="Labutti K."/>
            <person name="Kuo R."/>
            <person name="Ohm R.A."/>
            <person name="Bhattacharya S.S."/>
            <person name="Shirouzu T."/>
            <person name="Yoshinaga Y."/>
            <person name="Martin F.M."/>
            <person name="Grigoriev I.V."/>
            <person name="Hibbett D.S."/>
        </authorList>
    </citation>
    <scope>NUCLEOTIDE SEQUENCE [LARGE SCALE GENOMIC DNA]</scope>
    <source>
        <strain evidence="18 19">TUFC12733</strain>
    </source>
</reference>